<protein>
    <submittedName>
        <fullName evidence="1">Uncharacterized protein</fullName>
    </submittedName>
</protein>
<sequence>MSCVKYGGPYCLHCRKKRLHISPQLFRALHSVWSKVPLEDDKVMLWAAFCLGFFAFPQAGEFTSSPGSFVLAARDVRMDSHRYKLITLKQILLQLLTRRIYGIAAMDI</sequence>
<evidence type="ECO:0000313" key="1">
    <source>
        <dbReference type="EnsemblMetazoa" id="Aqu2.1.11775_001"/>
    </source>
</evidence>
<organism evidence="1">
    <name type="scientific">Amphimedon queenslandica</name>
    <name type="common">Sponge</name>
    <dbReference type="NCBI Taxonomy" id="400682"/>
    <lineage>
        <taxon>Eukaryota</taxon>
        <taxon>Metazoa</taxon>
        <taxon>Porifera</taxon>
        <taxon>Demospongiae</taxon>
        <taxon>Heteroscleromorpha</taxon>
        <taxon>Haplosclerida</taxon>
        <taxon>Niphatidae</taxon>
        <taxon>Amphimedon</taxon>
    </lineage>
</organism>
<dbReference type="InParanoid" id="A0A1X7TBF9"/>
<name>A0A1X7TBF9_AMPQE</name>
<dbReference type="AlphaFoldDB" id="A0A1X7TBF9"/>
<accession>A0A1X7TBF9</accession>
<reference evidence="1" key="1">
    <citation type="submission" date="2017-05" db="UniProtKB">
        <authorList>
            <consortium name="EnsemblMetazoa"/>
        </authorList>
    </citation>
    <scope>IDENTIFICATION</scope>
</reference>
<dbReference type="EnsemblMetazoa" id="Aqu2.1.11775_001">
    <property type="protein sequence ID" value="Aqu2.1.11775_001"/>
    <property type="gene ID" value="Aqu2.1.11775"/>
</dbReference>
<proteinExistence type="predicted"/>